<keyword evidence="4" id="KW-0238">DNA-binding</keyword>
<dbReference type="PANTHER" id="PTHR12506:SF69">
    <property type="entry name" value="C3H1-TYPE DOMAIN-CONTAINING PROTEIN"/>
    <property type="match status" value="1"/>
</dbReference>
<dbReference type="Pfam" id="PF00642">
    <property type="entry name" value="zf-CCCH"/>
    <property type="match status" value="5"/>
</dbReference>
<feature type="zinc finger region" description="C3H1-type" evidence="5">
    <location>
        <begin position="144"/>
        <end position="172"/>
    </location>
</feature>
<feature type="zinc finger region" description="C3H1-type" evidence="5">
    <location>
        <begin position="175"/>
        <end position="203"/>
    </location>
</feature>
<dbReference type="SMART" id="SM00356">
    <property type="entry name" value="ZnF_C3H1"/>
    <property type="match status" value="5"/>
</dbReference>
<feature type="domain" description="C3H1-type" evidence="7">
    <location>
        <begin position="175"/>
        <end position="203"/>
    </location>
</feature>
<dbReference type="Gramene" id="A07p12390.2_BraZ1">
    <property type="protein sequence ID" value="A07p12390.2_BraZ1.CDS"/>
    <property type="gene ID" value="A07g12390.2_BraZ1"/>
</dbReference>
<evidence type="ECO:0000313" key="8">
    <source>
        <dbReference type="EMBL" id="CAG7901595.1"/>
    </source>
</evidence>
<dbReference type="Proteomes" id="UP000694005">
    <property type="component" value="Chromosome A07"/>
</dbReference>
<dbReference type="AlphaFoldDB" id="A0A8D9HLQ5"/>
<feature type="compositionally biased region" description="Basic and acidic residues" evidence="6">
    <location>
        <begin position="265"/>
        <end position="288"/>
    </location>
</feature>
<dbReference type="EMBL" id="LS974623">
    <property type="protein sequence ID" value="CAG7901595.1"/>
    <property type="molecule type" value="Genomic_DNA"/>
</dbReference>
<evidence type="ECO:0000313" key="9">
    <source>
        <dbReference type="Proteomes" id="UP000694005"/>
    </source>
</evidence>
<proteinExistence type="predicted"/>
<feature type="domain" description="C3H1-type" evidence="7">
    <location>
        <begin position="209"/>
        <end position="236"/>
    </location>
</feature>
<reference evidence="8 9" key="1">
    <citation type="submission" date="2021-07" db="EMBL/GenBank/DDBJ databases">
        <authorList>
            <consortium name="Genoscope - CEA"/>
            <person name="William W."/>
        </authorList>
    </citation>
    <scope>NUCLEOTIDE SEQUENCE [LARGE SCALE GENOMIC DNA]</scope>
</reference>
<sequence>MSDRENPEKGDEEAKETDTRTESTSMGETKGRDPDSGPSESNVRTDRRHERYPRSRAAKRENEPERHGLGESSEYPVRIGVEDCYYYMKKGRCGYGLSCRFNHPPLPQRDQMRHDMVQPSRYPVRPQLPERSQMRHDMVQTSPYPGAGDCIQYLQTGKCSYGPKCRFNHPPSPRDIGAIDCRQYLQTGQCSYGPKCRYNHPPSPVLPQWVSRQICKFFQKGDCKNGSGCKFTHSMSGDGAEAEPMRQDTSWGKKRHAAKSSSRPWKRERQAHDLEERKQKKRRVENLRIDPNVQSGEGGSQTEQRLEKIKAETEFAFKNMADALDNQQEVQRSGSNETESRSNEETKGQTLDMRPSGSGTRSVEKAVVRYDRDTRFRDANREATPDRDPIAHAIYWEKKVQELRVRNAEMKQRRANETIQKQRLRNAEMQQRRANKTESISIEETKGETVDMRPSGPWEKAVIRYDRDTRFWEDKMQQQRLRDVEMRQRRANETESRSIEETEGETVDTRPSGSGEKVGQTRPSGSRRWSPVVRYNRDTRSWEENREYLESSGRENEAVQIRDQNETYIQQRQRDDEMQQRRSRETESIFFQQQKNREYECSGSRMNEAGPIRDQHIRENPRDFGMEQPRSHETEWRFQKQQNRAEAPDLGYKRRRFEQEQYPTRPRIKKGVCHFYLKKGWCGFGSDCVFKHPTPSWRFDERRYETEVPENMARTVYGRESGSTWRFDEERKSGYGEAQENNIWWQRREAPENVREQRDSTAGWLSYDERRINPATREILMRPARRMEQRDREREVRNEGAHNSESSPQLGTEREESDGI</sequence>
<dbReference type="InterPro" id="IPR000571">
    <property type="entry name" value="Znf_CCCH"/>
</dbReference>
<evidence type="ECO:0000256" key="5">
    <source>
        <dbReference type="PROSITE-ProRule" id="PRU00723"/>
    </source>
</evidence>
<feature type="domain" description="C3H1-type" evidence="7">
    <location>
        <begin position="144"/>
        <end position="172"/>
    </location>
</feature>
<accession>A0A8D9HLQ5</accession>
<feature type="compositionally biased region" description="Basic and acidic residues" evidence="6">
    <location>
        <begin position="785"/>
        <end position="802"/>
    </location>
</feature>
<feature type="zinc finger region" description="C3H1-type" evidence="5">
    <location>
        <begin position="78"/>
        <end position="106"/>
    </location>
</feature>
<feature type="compositionally biased region" description="Basic and acidic residues" evidence="6">
    <location>
        <begin position="476"/>
        <end position="500"/>
    </location>
</feature>
<feature type="domain" description="C3H1-type" evidence="7">
    <location>
        <begin position="78"/>
        <end position="106"/>
    </location>
</feature>
<feature type="region of interest" description="Disordered" evidence="6">
    <location>
        <begin position="410"/>
        <end position="455"/>
    </location>
</feature>
<gene>
    <name evidence="8" type="ORF">BRAPAZ1V2_A07P12390.2</name>
</gene>
<feature type="region of interest" description="Disordered" evidence="6">
    <location>
        <begin position="1"/>
        <end position="71"/>
    </location>
</feature>
<feature type="compositionally biased region" description="Basic and acidic residues" evidence="6">
    <location>
        <begin position="338"/>
        <end position="347"/>
    </location>
</feature>
<dbReference type="InterPro" id="IPR036855">
    <property type="entry name" value="Znf_CCCH_sf"/>
</dbReference>
<dbReference type="InterPro" id="IPR050974">
    <property type="entry name" value="Plant_ZF_CCCH"/>
</dbReference>
<feature type="compositionally biased region" description="Polar residues" evidence="6">
    <location>
        <begin position="292"/>
        <end position="303"/>
    </location>
</feature>
<dbReference type="Gene3D" id="4.10.1000.10">
    <property type="entry name" value="Zinc finger, CCCH-type"/>
    <property type="match status" value="3"/>
</dbReference>
<feature type="region of interest" description="Disordered" evidence="6">
    <location>
        <begin position="776"/>
        <end position="820"/>
    </location>
</feature>
<keyword evidence="2 5" id="KW-0863">Zinc-finger</keyword>
<dbReference type="PROSITE" id="PS50103">
    <property type="entry name" value="ZF_C3H1"/>
    <property type="match status" value="5"/>
</dbReference>
<feature type="zinc finger region" description="C3H1-type" evidence="5">
    <location>
        <begin position="667"/>
        <end position="695"/>
    </location>
</feature>
<evidence type="ECO:0000259" key="7">
    <source>
        <dbReference type="PROSITE" id="PS50103"/>
    </source>
</evidence>
<dbReference type="PANTHER" id="PTHR12506">
    <property type="entry name" value="PROTEIN PHOSPHATASE RELATED"/>
    <property type="match status" value="1"/>
</dbReference>
<protein>
    <recommendedName>
        <fullName evidence="7">C3H1-type domain-containing protein</fullName>
    </recommendedName>
</protein>
<dbReference type="SUPFAM" id="SSF90229">
    <property type="entry name" value="CCCH zinc finger"/>
    <property type="match status" value="5"/>
</dbReference>
<organism evidence="8 9">
    <name type="scientific">Brassica campestris</name>
    <name type="common">Field mustard</name>
    <dbReference type="NCBI Taxonomy" id="3711"/>
    <lineage>
        <taxon>Eukaryota</taxon>
        <taxon>Viridiplantae</taxon>
        <taxon>Streptophyta</taxon>
        <taxon>Embryophyta</taxon>
        <taxon>Tracheophyta</taxon>
        <taxon>Spermatophyta</taxon>
        <taxon>Magnoliopsida</taxon>
        <taxon>eudicotyledons</taxon>
        <taxon>Gunneridae</taxon>
        <taxon>Pentapetalae</taxon>
        <taxon>rosids</taxon>
        <taxon>malvids</taxon>
        <taxon>Brassicales</taxon>
        <taxon>Brassicaceae</taxon>
        <taxon>Brassiceae</taxon>
        <taxon>Brassica</taxon>
    </lineage>
</organism>
<feature type="zinc finger region" description="C3H1-type" evidence="5">
    <location>
        <begin position="209"/>
        <end position="236"/>
    </location>
</feature>
<evidence type="ECO:0000256" key="4">
    <source>
        <dbReference type="ARBA" id="ARBA00023125"/>
    </source>
</evidence>
<feature type="compositionally biased region" description="Basic and acidic residues" evidence="6">
    <location>
        <begin position="43"/>
        <end position="69"/>
    </location>
</feature>
<dbReference type="GO" id="GO:0003729">
    <property type="term" value="F:mRNA binding"/>
    <property type="evidence" value="ECO:0007669"/>
    <property type="project" value="UniProtKB-ARBA"/>
</dbReference>
<dbReference type="GO" id="GO:0003677">
    <property type="term" value="F:DNA binding"/>
    <property type="evidence" value="ECO:0007669"/>
    <property type="project" value="UniProtKB-KW"/>
</dbReference>
<name>A0A8D9HLQ5_BRACM</name>
<evidence type="ECO:0000256" key="2">
    <source>
        <dbReference type="ARBA" id="ARBA00022771"/>
    </source>
</evidence>
<feature type="region of interest" description="Disordered" evidence="6">
    <location>
        <begin position="328"/>
        <end position="366"/>
    </location>
</feature>
<evidence type="ECO:0000256" key="6">
    <source>
        <dbReference type="SAM" id="MobiDB-lite"/>
    </source>
</evidence>
<feature type="region of interest" description="Disordered" evidence="6">
    <location>
        <begin position="233"/>
        <end position="305"/>
    </location>
</feature>
<keyword evidence="1 5" id="KW-0479">Metal-binding</keyword>
<feature type="region of interest" description="Disordered" evidence="6">
    <location>
        <begin position="476"/>
        <end position="531"/>
    </location>
</feature>
<feature type="domain" description="C3H1-type" evidence="7">
    <location>
        <begin position="667"/>
        <end position="695"/>
    </location>
</feature>
<keyword evidence="3 5" id="KW-0862">Zinc</keyword>
<dbReference type="GO" id="GO:0008270">
    <property type="term" value="F:zinc ion binding"/>
    <property type="evidence" value="ECO:0007669"/>
    <property type="project" value="UniProtKB-KW"/>
</dbReference>
<evidence type="ECO:0000256" key="3">
    <source>
        <dbReference type="ARBA" id="ARBA00022833"/>
    </source>
</evidence>
<evidence type="ECO:0000256" key="1">
    <source>
        <dbReference type="ARBA" id="ARBA00022723"/>
    </source>
</evidence>